<gene>
    <name evidence="1" type="ORF">D9O40_00720</name>
</gene>
<dbReference type="Pfam" id="PF09393">
    <property type="entry name" value="DUF2001"/>
    <property type="match status" value="1"/>
</dbReference>
<organism evidence="1 2">
    <name type="scientific">Clostridium autoethanogenum</name>
    <dbReference type="NCBI Taxonomy" id="84023"/>
    <lineage>
        <taxon>Bacteria</taxon>
        <taxon>Bacillati</taxon>
        <taxon>Bacillota</taxon>
        <taxon>Clostridia</taxon>
        <taxon>Eubacteriales</taxon>
        <taxon>Clostridiaceae</taxon>
        <taxon>Clostridium</taxon>
    </lineage>
</organism>
<proteinExistence type="predicted"/>
<dbReference type="Gene3D" id="2.30.110.40">
    <property type="entry name" value="Phage tail tube protein"/>
    <property type="match status" value="1"/>
</dbReference>
<reference evidence="1 2" key="1">
    <citation type="submission" date="2018-10" db="EMBL/GenBank/DDBJ databases">
        <title>Genome-centric metagenomics revealed C2 chemical producing, CO utilizing Clostridium with novel acetogenic gene cluster.</title>
        <authorList>
            <person name="Kang H."/>
            <person name="Park B."/>
            <person name="Choi I.G."/>
            <person name="Chang I.S."/>
        </authorList>
    </citation>
    <scope>NUCLEOTIDE SEQUENCE [LARGE SCALE GENOMIC DNA]</scope>
    <source>
        <strain evidence="1 2">H21-9</strain>
    </source>
</reference>
<sequence length="138" mass="15600">MNKVLDASRVIHGRHGKIMMDGEQQTQVQECTAEVTPDNKEINVLGDDWTRYKSGTKKGSGTMKGYKVTSDTIKRGFKRFEIIASLEDPEAYGYESIRIMNCMASKLQLLNLKANDVIDEEIPFTFEGYELLDAIEAE</sequence>
<dbReference type="AlphaFoldDB" id="A0A3M0T2P2"/>
<name>A0A3M0T2P2_9CLOT</name>
<dbReference type="InterPro" id="IPR038628">
    <property type="entry name" value="XkdM-like_sf"/>
</dbReference>
<protein>
    <submittedName>
        <fullName evidence="1">Phage portal protein</fullName>
    </submittedName>
</protein>
<comment type="caution">
    <text evidence="1">The sequence shown here is derived from an EMBL/GenBank/DDBJ whole genome shotgun (WGS) entry which is preliminary data.</text>
</comment>
<dbReference type="Proteomes" id="UP000277999">
    <property type="component" value="Unassembled WGS sequence"/>
</dbReference>
<dbReference type="EMBL" id="RFAQ01000001">
    <property type="protein sequence ID" value="RMD04906.1"/>
    <property type="molecule type" value="Genomic_DNA"/>
</dbReference>
<evidence type="ECO:0000313" key="1">
    <source>
        <dbReference type="EMBL" id="RMD04906.1"/>
    </source>
</evidence>
<dbReference type="SUPFAM" id="SSF69279">
    <property type="entry name" value="Phage tail proteins"/>
    <property type="match status" value="1"/>
</dbReference>
<evidence type="ECO:0000313" key="2">
    <source>
        <dbReference type="Proteomes" id="UP000277999"/>
    </source>
</evidence>
<dbReference type="RefSeq" id="WP_122057669.1">
    <property type="nucleotide sequence ID" value="NZ_RFAQ01000001.1"/>
</dbReference>
<accession>A0A3M0T2P2</accession>
<dbReference type="InterPro" id="IPR018989">
    <property type="entry name" value="DUF2001"/>
</dbReference>